<gene>
    <name evidence="2" type="ORF">DSM01_2521</name>
    <name evidence="3" type="ORF">SAMN04487999_2959</name>
</gene>
<feature type="region of interest" description="Disordered" evidence="1">
    <location>
        <begin position="194"/>
        <end position="223"/>
    </location>
</feature>
<reference evidence="4" key="1">
    <citation type="submission" date="2016-11" db="EMBL/GenBank/DDBJ databases">
        <authorList>
            <person name="Varghese N."/>
            <person name="Submissions S."/>
        </authorList>
    </citation>
    <scope>NUCLEOTIDE SEQUENCE [LARGE SCALE GENOMIC DNA]</scope>
    <source>
        <strain evidence="4">DSM 19859</strain>
    </source>
</reference>
<dbReference type="Proteomes" id="UP000290037">
    <property type="component" value="Unassembled WGS sequence"/>
</dbReference>
<reference evidence="2 5" key="3">
    <citation type="submission" date="2018-07" db="EMBL/GenBank/DDBJ databases">
        <title>Leeuwenhoekiella genomics.</title>
        <authorList>
            <person name="Tahon G."/>
            <person name="Willems A."/>
        </authorList>
    </citation>
    <scope>NUCLEOTIDE SEQUENCE [LARGE SCALE GENOMIC DNA]</scope>
    <source>
        <strain evidence="2 5">LMG 24856</strain>
    </source>
</reference>
<dbReference type="STRING" id="573501.SAMN04487999_2959"/>
<name>A0A1M5ZD80_9FLAO</name>
<dbReference type="EMBL" id="QOVN01000005">
    <property type="protein sequence ID" value="RXG28016.1"/>
    <property type="molecule type" value="Genomic_DNA"/>
</dbReference>
<feature type="compositionally biased region" description="Low complexity" evidence="1">
    <location>
        <begin position="199"/>
        <end position="209"/>
    </location>
</feature>
<reference evidence="3" key="2">
    <citation type="submission" date="2016-11" db="EMBL/GenBank/DDBJ databases">
        <authorList>
            <person name="Jaros S."/>
            <person name="Januszkiewicz K."/>
            <person name="Wedrychowicz H."/>
        </authorList>
    </citation>
    <scope>NUCLEOTIDE SEQUENCE [LARGE SCALE GENOMIC DNA]</scope>
    <source>
        <strain evidence="3">DSM 19859</strain>
    </source>
</reference>
<evidence type="ECO:0000256" key="1">
    <source>
        <dbReference type="SAM" id="MobiDB-lite"/>
    </source>
</evidence>
<keyword evidence="5" id="KW-1185">Reference proteome</keyword>
<protein>
    <recommendedName>
        <fullName evidence="6">Tetratricopeptide repeat-containing protein</fullName>
    </recommendedName>
</protein>
<feature type="compositionally biased region" description="Acidic residues" evidence="1">
    <location>
        <begin position="210"/>
        <end position="220"/>
    </location>
</feature>
<evidence type="ECO:0000313" key="2">
    <source>
        <dbReference type="EMBL" id="RXG28016.1"/>
    </source>
</evidence>
<sequence length="315" mass="35942">MNTETFTYLLEHPDTINSEQTSQLKTVLNEFPFFQAARALHLKGLKNEDSFLYNTQLKKTAAHTQDRAVLFDFITSDIFNQQDISAQIKAQEAQLLNMTVTDAVDVSAEMEAEELEKANKVLDPEFFIPKEEPEATQPEEQLQLGKPLDFNKAETHSFSEWLKLTSFNKINRSEEEPQQNTTDLDAGEKTATLDESVLSSVTSKEVSEPTSEESSTEPEPDAERARRLELIDKFIESNPKIKVSAPDSSFKKPNLEDRFQPNDSLMTETLARVYVEQKNFSKAKQAYRILSLKYPEKSGFFADQIRAIEKLQENK</sequence>
<organism evidence="3 4">
    <name type="scientific">Leeuwenhoekiella palythoae</name>
    <dbReference type="NCBI Taxonomy" id="573501"/>
    <lineage>
        <taxon>Bacteria</taxon>
        <taxon>Pseudomonadati</taxon>
        <taxon>Bacteroidota</taxon>
        <taxon>Flavobacteriia</taxon>
        <taxon>Flavobacteriales</taxon>
        <taxon>Flavobacteriaceae</taxon>
        <taxon>Leeuwenhoekiella</taxon>
    </lineage>
</organism>
<accession>A0A1M5ZD80</accession>
<evidence type="ECO:0008006" key="6">
    <source>
        <dbReference type="Google" id="ProtNLM"/>
    </source>
</evidence>
<dbReference type="AlphaFoldDB" id="A0A1M5ZD80"/>
<evidence type="ECO:0000313" key="5">
    <source>
        <dbReference type="Proteomes" id="UP000290037"/>
    </source>
</evidence>
<dbReference type="EMBL" id="FQXT01000005">
    <property type="protein sequence ID" value="SHI22158.1"/>
    <property type="molecule type" value="Genomic_DNA"/>
</dbReference>
<evidence type="ECO:0000313" key="3">
    <source>
        <dbReference type="EMBL" id="SHI22158.1"/>
    </source>
</evidence>
<evidence type="ECO:0000313" key="4">
    <source>
        <dbReference type="Proteomes" id="UP000184240"/>
    </source>
</evidence>
<proteinExistence type="predicted"/>
<dbReference type="OrthoDB" id="594666at2"/>
<dbReference type="Proteomes" id="UP000184240">
    <property type="component" value="Unassembled WGS sequence"/>
</dbReference>
<dbReference type="RefSeq" id="WP_072984308.1">
    <property type="nucleotide sequence ID" value="NZ_FQXT01000005.1"/>
</dbReference>